<dbReference type="Pfam" id="PF01026">
    <property type="entry name" value="TatD_DNase"/>
    <property type="match status" value="1"/>
</dbReference>
<dbReference type="SUPFAM" id="SSF51556">
    <property type="entry name" value="Metallo-dependent hydrolases"/>
    <property type="match status" value="1"/>
</dbReference>
<gene>
    <name evidence="1" type="ORF">AYR63_04585</name>
</gene>
<dbReference type="AlphaFoldDB" id="A0A1B2IWS1"/>
<dbReference type="PANTHER" id="PTHR46124:SF2">
    <property type="entry name" value="D-AMINOACYL-TRNA DEACYLASE"/>
    <property type="match status" value="1"/>
</dbReference>
<name>A0A1B2IWS1_9LACO</name>
<dbReference type="Proteomes" id="UP000093267">
    <property type="component" value="Chromosome"/>
</dbReference>
<dbReference type="Gene3D" id="3.20.20.140">
    <property type="entry name" value="Metal-dependent hydrolases"/>
    <property type="match status" value="1"/>
</dbReference>
<dbReference type="RefSeq" id="WP_054712111.1">
    <property type="nucleotide sequence ID" value="NZ_CP014912.1"/>
</dbReference>
<dbReference type="InterPro" id="IPR032466">
    <property type="entry name" value="Metal_Hydrolase"/>
</dbReference>
<dbReference type="GO" id="GO:0016788">
    <property type="term" value="F:hydrolase activity, acting on ester bonds"/>
    <property type="evidence" value="ECO:0007669"/>
    <property type="project" value="InterPro"/>
</dbReference>
<proteinExistence type="predicted"/>
<protein>
    <recommendedName>
        <fullName evidence="3">Hydrolase TatD</fullName>
    </recommendedName>
</protein>
<dbReference type="EMBL" id="CP014924">
    <property type="protein sequence ID" value="ANZ66481.1"/>
    <property type="molecule type" value="Genomic_DNA"/>
</dbReference>
<dbReference type="PANTHER" id="PTHR46124">
    <property type="entry name" value="D-AMINOACYL-TRNA DEACYLASE"/>
    <property type="match status" value="1"/>
</dbReference>
<accession>A0A1B2IWS1</accession>
<reference evidence="1 2" key="1">
    <citation type="submission" date="2016-03" db="EMBL/GenBank/DDBJ databases">
        <title>Pediococcus and Lactobacillus from brewery environment - whole genome sequencing and assembly.</title>
        <authorList>
            <person name="Behr J."/>
            <person name="Geissler A.J."/>
            <person name="Vogel R.F."/>
        </authorList>
    </citation>
    <scope>NUCLEOTIDE SEQUENCE [LARGE SCALE GENOMIC DNA]</scope>
    <source>
        <strain evidence="1 2">TMW 1.1995</strain>
    </source>
</reference>
<evidence type="ECO:0000313" key="2">
    <source>
        <dbReference type="Proteomes" id="UP000093267"/>
    </source>
</evidence>
<keyword evidence="2" id="KW-1185">Reference proteome</keyword>
<dbReference type="OrthoDB" id="9810005at2"/>
<dbReference type="STRING" id="240427.AYR62_13605"/>
<sequence length="241" mass="27294">MIDVHCHAEHNAAFIRFQHAHHIHSILNCDSPEEFAFNQQYAGDGQRLSCGIHPWHADQSITDEALYQFLSSAPVIGEIGLDRVWTTVPLGVQRPVFLKQLSLAQSMHKPVIIHTKGCEAEVLKIIQQYPDLHILVHWYSSPDYQEAYLALPNVYFSIGPDFDTDPAVMALALKVPVDRLFVESDGIASIAWARHQETVSLNDYETLLRESYRQLAVSHGMTMTSIETQIGMNLTEFLNRD</sequence>
<organism evidence="1 2">
    <name type="scientific">Secundilactobacillus paracollinoides</name>
    <dbReference type="NCBI Taxonomy" id="240427"/>
    <lineage>
        <taxon>Bacteria</taxon>
        <taxon>Bacillati</taxon>
        <taxon>Bacillota</taxon>
        <taxon>Bacilli</taxon>
        <taxon>Lactobacillales</taxon>
        <taxon>Lactobacillaceae</taxon>
        <taxon>Secundilactobacillus</taxon>
    </lineage>
</organism>
<evidence type="ECO:0000313" key="1">
    <source>
        <dbReference type="EMBL" id="ANZ66481.1"/>
    </source>
</evidence>
<evidence type="ECO:0008006" key="3">
    <source>
        <dbReference type="Google" id="ProtNLM"/>
    </source>
</evidence>
<dbReference type="InterPro" id="IPR001130">
    <property type="entry name" value="TatD-like"/>
</dbReference>